<dbReference type="Gene3D" id="1.20.1560.10">
    <property type="entry name" value="ABC transporter type 1, transmembrane domain"/>
    <property type="match status" value="1"/>
</dbReference>
<dbReference type="SUPFAM" id="SSF52540">
    <property type="entry name" value="P-loop containing nucleoside triphosphate hydrolases"/>
    <property type="match status" value="1"/>
</dbReference>
<evidence type="ECO:0000256" key="4">
    <source>
        <dbReference type="ARBA" id="ARBA00022840"/>
    </source>
</evidence>
<evidence type="ECO:0000256" key="2">
    <source>
        <dbReference type="ARBA" id="ARBA00022692"/>
    </source>
</evidence>
<dbReference type="InterPro" id="IPR017871">
    <property type="entry name" value="ABC_transporter-like_CS"/>
</dbReference>
<comment type="subcellular location">
    <subcellularLocation>
        <location evidence="1">Cell membrane</location>
        <topology evidence="1">Multi-pass membrane protein</topology>
    </subcellularLocation>
</comment>
<keyword evidence="11" id="KW-1185">Reference proteome</keyword>
<dbReference type="GO" id="GO:0005524">
    <property type="term" value="F:ATP binding"/>
    <property type="evidence" value="ECO:0007669"/>
    <property type="project" value="UniProtKB-KW"/>
</dbReference>
<dbReference type="Gene3D" id="3.40.50.300">
    <property type="entry name" value="P-loop containing nucleotide triphosphate hydrolases"/>
    <property type="match status" value="1"/>
</dbReference>
<dbReference type="PANTHER" id="PTHR24221">
    <property type="entry name" value="ATP-BINDING CASSETTE SUB-FAMILY B"/>
    <property type="match status" value="1"/>
</dbReference>
<evidence type="ECO:0000259" key="8">
    <source>
        <dbReference type="PROSITE" id="PS50893"/>
    </source>
</evidence>
<keyword evidence="2 7" id="KW-0812">Transmembrane</keyword>
<feature type="domain" description="ABC transporter" evidence="8">
    <location>
        <begin position="356"/>
        <end position="592"/>
    </location>
</feature>
<name>A0ABV6JCC6_9BACL</name>
<keyword evidence="5 7" id="KW-1133">Transmembrane helix</keyword>
<keyword evidence="6 7" id="KW-0472">Membrane</keyword>
<evidence type="ECO:0000256" key="7">
    <source>
        <dbReference type="SAM" id="Phobius"/>
    </source>
</evidence>
<dbReference type="SUPFAM" id="SSF90123">
    <property type="entry name" value="ABC transporter transmembrane region"/>
    <property type="match status" value="1"/>
</dbReference>
<dbReference type="PROSITE" id="PS50929">
    <property type="entry name" value="ABC_TM1F"/>
    <property type="match status" value="1"/>
</dbReference>
<keyword evidence="4 10" id="KW-0067">ATP-binding</keyword>
<feature type="domain" description="ABC transmembrane type-1" evidence="9">
    <location>
        <begin position="23"/>
        <end position="318"/>
    </location>
</feature>
<organism evidence="10 11">
    <name type="scientific">Paenibacillus mendelii</name>
    <dbReference type="NCBI Taxonomy" id="206163"/>
    <lineage>
        <taxon>Bacteria</taxon>
        <taxon>Bacillati</taxon>
        <taxon>Bacillota</taxon>
        <taxon>Bacilli</taxon>
        <taxon>Bacillales</taxon>
        <taxon>Paenibacillaceae</taxon>
        <taxon>Paenibacillus</taxon>
    </lineage>
</organism>
<evidence type="ECO:0000256" key="6">
    <source>
        <dbReference type="ARBA" id="ARBA00023136"/>
    </source>
</evidence>
<accession>A0ABV6JCC6</accession>
<dbReference type="InterPro" id="IPR039421">
    <property type="entry name" value="Type_1_exporter"/>
</dbReference>
<dbReference type="EMBL" id="JBHLVF010000034">
    <property type="protein sequence ID" value="MFC0393560.1"/>
    <property type="molecule type" value="Genomic_DNA"/>
</dbReference>
<feature type="transmembrane region" description="Helical" evidence="7">
    <location>
        <begin position="264"/>
        <end position="287"/>
    </location>
</feature>
<evidence type="ECO:0000313" key="10">
    <source>
        <dbReference type="EMBL" id="MFC0393560.1"/>
    </source>
</evidence>
<dbReference type="SMART" id="SM00382">
    <property type="entry name" value="AAA"/>
    <property type="match status" value="1"/>
</dbReference>
<dbReference type="Pfam" id="PF00664">
    <property type="entry name" value="ABC_membrane"/>
    <property type="match status" value="1"/>
</dbReference>
<evidence type="ECO:0000313" key="11">
    <source>
        <dbReference type="Proteomes" id="UP001589818"/>
    </source>
</evidence>
<dbReference type="PROSITE" id="PS00211">
    <property type="entry name" value="ABC_TRANSPORTER_1"/>
    <property type="match status" value="1"/>
</dbReference>
<dbReference type="RefSeq" id="WP_204821682.1">
    <property type="nucleotide sequence ID" value="NZ_JANHOF010000008.1"/>
</dbReference>
<dbReference type="InterPro" id="IPR027417">
    <property type="entry name" value="P-loop_NTPase"/>
</dbReference>
<proteinExistence type="predicted"/>
<dbReference type="InterPro" id="IPR036640">
    <property type="entry name" value="ABC1_TM_sf"/>
</dbReference>
<dbReference type="InterPro" id="IPR003593">
    <property type="entry name" value="AAA+_ATPase"/>
</dbReference>
<evidence type="ECO:0000256" key="3">
    <source>
        <dbReference type="ARBA" id="ARBA00022741"/>
    </source>
</evidence>
<dbReference type="Proteomes" id="UP001589818">
    <property type="component" value="Unassembled WGS sequence"/>
</dbReference>
<dbReference type="Pfam" id="PF00005">
    <property type="entry name" value="ABC_tran"/>
    <property type="match status" value="1"/>
</dbReference>
<feature type="transmembrane region" description="Helical" evidence="7">
    <location>
        <begin position="149"/>
        <end position="166"/>
    </location>
</feature>
<dbReference type="InterPro" id="IPR003439">
    <property type="entry name" value="ABC_transporter-like_ATP-bd"/>
</dbReference>
<dbReference type="InterPro" id="IPR011527">
    <property type="entry name" value="ABC1_TM_dom"/>
</dbReference>
<comment type="caution">
    <text evidence="10">The sequence shown here is derived from an EMBL/GenBank/DDBJ whole genome shotgun (WGS) entry which is preliminary data.</text>
</comment>
<evidence type="ECO:0000256" key="1">
    <source>
        <dbReference type="ARBA" id="ARBA00004651"/>
    </source>
</evidence>
<feature type="transmembrane region" description="Helical" evidence="7">
    <location>
        <begin position="75"/>
        <end position="96"/>
    </location>
</feature>
<feature type="transmembrane region" description="Helical" evidence="7">
    <location>
        <begin position="12"/>
        <end position="32"/>
    </location>
</feature>
<reference evidence="10 11" key="1">
    <citation type="submission" date="2024-09" db="EMBL/GenBank/DDBJ databases">
        <authorList>
            <person name="Sun Q."/>
            <person name="Mori K."/>
        </authorList>
    </citation>
    <scope>NUCLEOTIDE SEQUENCE [LARGE SCALE GENOMIC DNA]</scope>
    <source>
        <strain evidence="10 11">CCM 4839</strain>
    </source>
</reference>
<feature type="transmembrane region" description="Helical" evidence="7">
    <location>
        <begin position="172"/>
        <end position="192"/>
    </location>
</feature>
<protein>
    <submittedName>
        <fullName evidence="10">ABC transporter ATP-binding protein</fullName>
    </submittedName>
</protein>
<dbReference type="PROSITE" id="PS50893">
    <property type="entry name" value="ABC_TRANSPORTER_2"/>
    <property type="match status" value="1"/>
</dbReference>
<gene>
    <name evidence="10" type="ORF">ACFFJ8_19580</name>
</gene>
<evidence type="ECO:0000256" key="5">
    <source>
        <dbReference type="ARBA" id="ARBA00022989"/>
    </source>
</evidence>
<evidence type="ECO:0000259" key="9">
    <source>
        <dbReference type="PROSITE" id="PS50929"/>
    </source>
</evidence>
<dbReference type="PANTHER" id="PTHR24221:SF654">
    <property type="entry name" value="ATP-BINDING CASSETTE SUB-FAMILY B MEMBER 6"/>
    <property type="match status" value="1"/>
</dbReference>
<sequence>MANMLIYIRKLHRYAGLKLYVPLVGIMIVSMIEGTGFFLLAAMLGLIGLFDASSGAIPFLSTILEPLKKIPAEHAFSITLVIFLVMWTGQALLYRYFTVMNDRISHGFVKYLRLEIYESIMRASWSFFLKKRRSDLIHTMTSELHRVNYGVYVFLGLLLIGLFTIVQIFIALWLSVELTLTILLCGIALALYSRRFLKQSRVYGDQATALTQAYMAGMTDHFNGIKEIKSNLMEQQHVSWFRNLCEKMERNSVQFSRLQNRSTLYHKIVSGFLISLFMFISVVFYHVQAEKLVFIIVIFSRLWPRFASIQNRWEQLAQSLPAFNSLIELEKDYKAAKVTEIQLASQTENICVEQAIEYRNVSYRYDANQKAYALQDISLRMPANSMTAIVGKSGAGKSTLVDLLIGLIEPEKGQVWIDGMPLDAELAMRLRGSVGYVPQDPFLFHSTIKENLYAAAPHATDEEMWEALRFAASDELIRQLHQGLDTVIGERGVRLSGGERQRIVLARAILRKPAILILDEATSALDSENEAIIQESIERMRGSMTIIVIAHRLSTLRHADQVIVLDKGRLIQQGGFNQLSAEMGGLFGQLLEIQEAK</sequence>
<keyword evidence="3" id="KW-0547">Nucleotide-binding</keyword>